<dbReference type="EMBL" id="PEDL01000001">
    <property type="protein sequence ID" value="PHV72083.1"/>
    <property type="molecule type" value="Genomic_DNA"/>
</dbReference>
<comment type="caution">
    <text evidence="1">The sequence shown here is derived from an EMBL/GenBank/DDBJ whole genome shotgun (WGS) entry which is preliminary data.</text>
</comment>
<reference evidence="1" key="1">
    <citation type="submission" date="2017-10" db="EMBL/GenBank/DDBJ databases">
        <title>Genome sequence of cellulolytic Lachnospiraceae bacterium XHS1971 isolated from hotspring sediment.</title>
        <authorList>
            <person name="Vasudevan G."/>
            <person name="Joshi A.J."/>
            <person name="Hivarkar S."/>
            <person name="Lanjekar V.B."/>
            <person name="Dhakephalkar P.K."/>
            <person name="Dagar S."/>
        </authorList>
    </citation>
    <scope>NUCLEOTIDE SEQUENCE</scope>
    <source>
        <strain evidence="1">XHS1971</strain>
    </source>
</reference>
<accession>A0AC61DGS9</accession>
<sequence>MSSKVQLSHLLNPEVLYVFSNEFPQLQNSHVQSKPHTHEMIELSIILDGTAHYQFDDQEMNVPKESLIVLNPNVLHAVTLPVQEHYKDLHIGLNHLLLPTGEFNYFPLLKKLPLFDFKENKSIFFETCHTLLKENTSRKPGYKTMLRLLVTQLVVLIYRELENTPIIETKSTLSFGYPQKRELAEAMIHYMNTHYMQDISLEVFSKDMYLSQVYLSKIFKEEVGTSPINYLIHIRLSHAKELLEKTDLPIRMIAAQVGYTDMYHFSKLFKKYYGFPPSKCRYFSKH</sequence>
<keyword evidence="2" id="KW-1185">Reference proteome</keyword>
<evidence type="ECO:0000313" key="1">
    <source>
        <dbReference type="EMBL" id="PHV72083.1"/>
    </source>
</evidence>
<organism evidence="1 2">
    <name type="scientific">Sporanaerobium hydrogeniformans</name>
    <dbReference type="NCBI Taxonomy" id="3072179"/>
    <lineage>
        <taxon>Bacteria</taxon>
        <taxon>Bacillati</taxon>
        <taxon>Bacillota</taxon>
        <taxon>Clostridia</taxon>
        <taxon>Lachnospirales</taxon>
        <taxon>Lachnospiraceae</taxon>
        <taxon>Sporanaerobium</taxon>
    </lineage>
</organism>
<proteinExistence type="predicted"/>
<evidence type="ECO:0000313" key="2">
    <source>
        <dbReference type="Proteomes" id="UP000224460"/>
    </source>
</evidence>
<gene>
    <name evidence="1" type="ORF">CS063_00975</name>
</gene>
<name>A0AC61DGS9_9FIRM</name>
<dbReference type="Proteomes" id="UP000224460">
    <property type="component" value="Unassembled WGS sequence"/>
</dbReference>
<protein>
    <submittedName>
        <fullName evidence="1">Uncharacterized protein</fullName>
    </submittedName>
</protein>